<evidence type="ECO:0000313" key="2">
    <source>
        <dbReference type="Proteomes" id="UP000439903"/>
    </source>
</evidence>
<dbReference type="AlphaFoldDB" id="A0A8H3X6F6"/>
<evidence type="ECO:0000313" key="1">
    <source>
        <dbReference type="EMBL" id="KAF0424579.1"/>
    </source>
</evidence>
<proteinExistence type="predicted"/>
<name>A0A8H3X6F6_GIGMA</name>
<comment type="caution">
    <text evidence="1">The sequence shown here is derived from an EMBL/GenBank/DDBJ whole genome shotgun (WGS) entry which is preliminary data.</text>
</comment>
<reference evidence="1 2" key="1">
    <citation type="journal article" date="2019" name="Environ. Microbiol.">
        <title>At the nexus of three kingdoms: the genome of the mycorrhizal fungus Gigaspora margarita provides insights into plant, endobacterial and fungal interactions.</title>
        <authorList>
            <person name="Venice F."/>
            <person name="Ghignone S."/>
            <person name="Salvioli di Fossalunga A."/>
            <person name="Amselem J."/>
            <person name="Novero M."/>
            <person name="Xianan X."/>
            <person name="Sedzielewska Toro K."/>
            <person name="Morin E."/>
            <person name="Lipzen A."/>
            <person name="Grigoriev I.V."/>
            <person name="Henrissat B."/>
            <person name="Martin F.M."/>
            <person name="Bonfante P."/>
        </authorList>
    </citation>
    <scope>NUCLEOTIDE SEQUENCE [LARGE SCALE GENOMIC DNA]</scope>
    <source>
        <strain evidence="1 2">BEG34</strain>
    </source>
</reference>
<organism evidence="1 2">
    <name type="scientific">Gigaspora margarita</name>
    <dbReference type="NCBI Taxonomy" id="4874"/>
    <lineage>
        <taxon>Eukaryota</taxon>
        <taxon>Fungi</taxon>
        <taxon>Fungi incertae sedis</taxon>
        <taxon>Mucoromycota</taxon>
        <taxon>Glomeromycotina</taxon>
        <taxon>Glomeromycetes</taxon>
        <taxon>Diversisporales</taxon>
        <taxon>Gigasporaceae</taxon>
        <taxon>Gigaspora</taxon>
    </lineage>
</organism>
<sequence>MVLTTENKRISLTSNKGISLSINDEMLLPSTSNNKMLETALPSNYEILDETALSSNNDNEIEGSITNITSSFSQETIAPPFVGQVFVTWQEVDINLQEYAWQEKFVVIKLE</sequence>
<gene>
    <name evidence="1" type="ORF">F8M41_006488</name>
</gene>
<dbReference type="OrthoDB" id="2442239at2759"/>
<protein>
    <submittedName>
        <fullName evidence="1">Uncharacterized protein</fullName>
    </submittedName>
</protein>
<dbReference type="Proteomes" id="UP000439903">
    <property type="component" value="Unassembled WGS sequence"/>
</dbReference>
<keyword evidence="2" id="KW-1185">Reference proteome</keyword>
<dbReference type="EMBL" id="WTPW01001637">
    <property type="protein sequence ID" value="KAF0424579.1"/>
    <property type="molecule type" value="Genomic_DNA"/>
</dbReference>
<accession>A0A8H3X6F6</accession>